<sequence length="62" mass="7027">MDGQFHYSSAQIKNEIETDLRRAMLGSNAIGNPMLSYFLRMAIDELLKSDNGFVNNMEQKTA</sequence>
<accession>A0A1I4ZH04</accession>
<dbReference type="EMBL" id="FOVR01000001">
    <property type="protein sequence ID" value="SFN49542.1"/>
    <property type="molecule type" value="Genomic_DNA"/>
</dbReference>
<dbReference type="AlphaFoldDB" id="A0A1I4ZH04"/>
<dbReference type="Proteomes" id="UP000199236">
    <property type="component" value="Unassembled WGS sequence"/>
</dbReference>
<reference evidence="1 2" key="1">
    <citation type="submission" date="2016-10" db="EMBL/GenBank/DDBJ databases">
        <authorList>
            <person name="de Groot N.N."/>
        </authorList>
    </citation>
    <scope>NUCLEOTIDE SEQUENCE [LARGE SCALE GENOMIC DNA]</scope>
    <source>
        <strain evidence="1 2">CGMCC 1.9157</strain>
    </source>
</reference>
<proteinExistence type="predicted"/>
<evidence type="ECO:0000313" key="1">
    <source>
        <dbReference type="EMBL" id="SFN49542.1"/>
    </source>
</evidence>
<evidence type="ECO:0000313" key="2">
    <source>
        <dbReference type="Proteomes" id="UP000199236"/>
    </source>
</evidence>
<protein>
    <submittedName>
        <fullName evidence="1">Uncharacterized protein</fullName>
    </submittedName>
</protein>
<keyword evidence="2" id="KW-1185">Reference proteome</keyword>
<gene>
    <name evidence="1" type="ORF">SAMN04488056_10191</name>
</gene>
<name>A0A1I4ZH04_9HYPH</name>
<dbReference type="STRING" id="655353.SAMN04488056_10191"/>
<organism evidence="1 2">
    <name type="scientific">Cohaesibacter marisflavi</name>
    <dbReference type="NCBI Taxonomy" id="655353"/>
    <lineage>
        <taxon>Bacteria</taxon>
        <taxon>Pseudomonadati</taxon>
        <taxon>Pseudomonadota</taxon>
        <taxon>Alphaproteobacteria</taxon>
        <taxon>Hyphomicrobiales</taxon>
        <taxon>Cohaesibacteraceae</taxon>
    </lineage>
</organism>
<dbReference type="RefSeq" id="WP_090067756.1">
    <property type="nucleotide sequence ID" value="NZ_FOVR01000001.1"/>
</dbReference>